<dbReference type="AlphaFoldDB" id="A0A5S9NXI4"/>
<dbReference type="OrthoDB" id="7349010at2"/>
<dbReference type="PANTHER" id="PTHR39966:SF1">
    <property type="entry name" value="HEMERYTHRIN-LIKE DOMAIN-CONTAINING PROTEIN"/>
    <property type="match status" value="1"/>
</dbReference>
<dbReference type="Proteomes" id="UP000434580">
    <property type="component" value="Unassembled WGS sequence"/>
</dbReference>
<evidence type="ECO:0000313" key="2">
    <source>
        <dbReference type="EMBL" id="CAA0096048.1"/>
    </source>
</evidence>
<evidence type="ECO:0000259" key="1">
    <source>
        <dbReference type="Pfam" id="PF01814"/>
    </source>
</evidence>
<evidence type="ECO:0000313" key="3">
    <source>
        <dbReference type="Proteomes" id="UP000434580"/>
    </source>
</evidence>
<dbReference type="Pfam" id="PF01814">
    <property type="entry name" value="Hemerythrin"/>
    <property type="match status" value="1"/>
</dbReference>
<dbReference type="Gene3D" id="1.20.120.520">
    <property type="entry name" value="nmb1532 protein domain like"/>
    <property type="match status" value="1"/>
</dbReference>
<dbReference type="EMBL" id="CACSII010000004">
    <property type="protein sequence ID" value="CAA0096048.1"/>
    <property type="molecule type" value="Genomic_DNA"/>
</dbReference>
<reference evidence="2 3" key="1">
    <citation type="submission" date="2019-11" db="EMBL/GenBank/DDBJ databases">
        <authorList>
            <person name="Holert J."/>
        </authorList>
    </citation>
    <scope>NUCLEOTIDE SEQUENCE [LARGE SCALE GENOMIC DNA]</scope>
    <source>
        <strain evidence="2">BC5_2</strain>
    </source>
</reference>
<sequence>MTDMYTQLVEDHVVLTDLLNSLEVVFSHYDENTDFNPDLGLILDTLEYITSYPEAYHHPLEERAFKYLLKRHMGDANIIREIQAQHISLEEETLELTRLFNAVANDCVVPIEELRARLRHYVDAQRQHISTENINIFPVLAKLEESDWWDIASGLAIENLPCLPDDPCRSTYLDTVQYIREQSEKAYPELAS</sequence>
<accession>A0A5S9NXI4</accession>
<gene>
    <name evidence="2" type="ORF">DPBNPPHM_03371</name>
</gene>
<dbReference type="PANTHER" id="PTHR39966">
    <property type="entry name" value="BLL2471 PROTEIN-RELATED"/>
    <property type="match status" value="1"/>
</dbReference>
<protein>
    <recommendedName>
        <fullName evidence="1">Hemerythrin-like domain-containing protein</fullName>
    </recommendedName>
</protein>
<dbReference type="GO" id="GO:0005886">
    <property type="term" value="C:plasma membrane"/>
    <property type="evidence" value="ECO:0007669"/>
    <property type="project" value="TreeGrafter"/>
</dbReference>
<name>A0A5S9NXI4_9GAMM</name>
<proteinExistence type="predicted"/>
<dbReference type="InterPro" id="IPR012312">
    <property type="entry name" value="Hemerythrin-like"/>
</dbReference>
<feature type="domain" description="Hemerythrin-like" evidence="1">
    <location>
        <begin position="4"/>
        <end position="140"/>
    </location>
</feature>
<organism evidence="2 3">
    <name type="scientific">BD1-7 clade bacterium</name>
    <dbReference type="NCBI Taxonomy" id="2029982"/>
    <lineage>
        <taxon>Bacteria</taxon>
        <taxon>Pseudomonadati</taxon>
        <taxon>Pseudomonadota</taxon>
        <taxon>Gammaproteobacteria</taxon>
        <taxon>Cellvibrionales</taxon>
        <taxon>Spongiibacteraceae</taxon>
        <taxon>BD1-7 clade</taxon>
    </lineage>
</organism>